<gene>
    <name evidence="2" type="ORF">SAMN04489717_1900</name>
</gene>
<name>A0A1H1Q6U8_9ACTN</name>
<reference evidence="2 3" key="1">
    <citation type="submission" date="2016-10" db="EMBL/GenBank/DDBJ databases">
        <authorList>
            <person name="de Groot N.N."/>
        </authorList>
    </citation>
    <scope>NUCLEOTIDE SEQUENCE [LARGE SCALE GENOMIC DNA]</scope>
    <source>
        <strain evidence="2 3">DSM 22024</strain>
    </source>
</reference>
<feature type="region of interest" description="Disordered" evidence="1">
    <location>
        <begin position="21"/>
        <end position="46"/>
    </location>
</feature>
<sequence length="79" mass="8325">MVLAWALVGALHGSERVGIETTTETTRRGGRAPNEAVRQVSHGSPAIDTKTAIITMKVSTGRQMQTTSRTQAHVGIPGS</sequence>
<evidence type="ECO:0000313" key="3">
    <source>
        <dbReference type="Proteomes" id="UP000198983"/>
    </source>
</evidence>
<organism evidence="2 3">
    <name type="scientific">Actinopolymorpha singaporensis</name>
    <dbReference type="NCBI Taxonomy" id="117157"/>
    <lineage>
        <taxon>Bacteria</taxon>
        <taxon>Bacillati</taxon>
        <taxon>Actinomycetota</taxon>
        <taxon>Actinomycetes</taxon>
        <taxon>Propionibacteriales</taxon>
        <taxon>Actinopolymorphaceae</taxon>
        <taxon>Actinopolymorpha</taxon>
    </lineage>
</organism>
<accession>A0A1H1Q6U8</accession>
<evidence type="ECO:0000256" key="1">
    <source>
        <dbReference type="SAM" id="MobiDB-lite"/>
    </source>
</evidence>
<feature type="compositionally biased region" description="Polar residues" evidence="1">
    <location>
        <begin position="60"/>
        <end position="71"/>
    </location>
</feature>
<dbReference type="EMBL" id="LT629732">
    <property type="protein sequence ID" value="SDS18987.1"/>
    <property type="molecule type" value="Genomic_DNA"/>
</dbReference>
<proteinExistence type="predicted"/>
<dbReference type="AlphaFoldDB" id="A0A1H1Q6U8"/>
<protein>
    <submittedName>
        <fullName evidence="2">Uncharacterized protein</fullName>
    </submittedName>
</protein>
<evidence type="ECO:0000313" key="2">
    <source>
        <dbReference type="EMBL" id="SDS18987.1"/>
    </source>
</evidence>
<dbReference type="Proteomes" id="UP000198983">
    <property type="component" value="Chromosome I"/>
</dbReference>
<keyword evidence="3" id="KW-1185">Reference proteome</keyword>
<feature type="region of interest" description="Disordered" evidence="1">
    <location>
        <begin position="60"/>
        <end position="79"/>
    </location>
</feature>